<evidence type="ECO:0000256" key="2">
    <source>
        <dbReference type="SAM" id="SignalP"/>
    </source>
</evidence>
<gene>
    <name evidence="3" type="ORF">CIK66_10025</name>
</gene>
<keyword evidence="4" id="KW-1185">Reference proteome</keyword>
<keyword evidence="2" id="KW-0732">Signal</keyword>
<protein>
    <recommendedName>
        <fullName evidence="5">Secreted protein</fullName>
    </recommendedName>
</protein>
<dbReference type="AlphaFoldDB" id="A0A2A3YJL5"/>
<evidence type="ECO:0000256" key="1">
    <source>
        <dbReference type="SAM" id="MobiDB-lite"/>
    </source>
</evidence>
<dbReference type="InterPro" id="IPR043777">
    <property type="entry name" value="DUF5719"/>
</dbReference>
<feature type="region of interest" description="Disordered" evidence="1">
    <location>
        <begin position="28"/>
        <end position="47"/>
    </location>
</feature>
<organism evidence="3 4">
    <name type="scientific">Brachybacterium alimentarium</name>
    <dbReference type="NCBI Taxonomy" id="47845"/>
    <lineage>
        <taxon>Bacteria</taxon>
        <taxon>Bacillati</taxon>
        <taxon>Actinomycetota</taxon>
        <taxon>Actinomycetes</taxon>
        <taxon>Micrococcales</taxon>
        <taxon>Dermabacteraceae</taxon>
        <taxon>Brachybacterium</taxon>
    </lineage>
</organism>
<comment type="caution">
    <text evidence="3">The sequence shown here is derived from an EMBL/GenBank/DDBJ whole genome shotgun (WGS) entry which is preliminary data.</text>
</comment>
<reference evidence="3 4" key="1">
    <citation type="journal article" date="2017" name="Elife">
        <title>Extensive horizontal gene transfer in cheese-associated bacteria.</title>
        <authorList>
            <person name="Bonham K.S."/>
            <person name="Wolfe B.E."/>
            <person name="Dutton R.J."/>
        </authorList>
    </citation>
    <scope>NUCLEOTIDE SEQUENCE [LARGE SCALE GENOMIC DNA]</scope>
    <source>
        <strain evidence="3 4">341_9</strain>
    </source>
</reference>
<name>A0A2A3YJL5_9MICO</name>
<proteinExistence type="predicted"/>
<dbReference type="Pfam" id="PF18986">
    <property type="entry name" value="DUF5719"/>
    <property type="match status" value="1"/>
</dbReference>
<evidence type="ECO:0000313" key="3">
    <source>
        <dbReference type="EMBL" id="PCC39285.1"/>
    </source>
</evidence>
<dbReference type="Proteomes" id="UP000218598">
    <property type="component" value="Unassembled WGS sequence"/>
</dbReference>
<dbReference type="EMBL" id="NRGR01000016">
    <property type="protein sequence ID" value="PCC39285.1"/>
    <property type="molecule type" value="Genomic_DNA"/>
</dbReference>
<accession>A0A2A3YJL5</accession>
<evidence type="ECO:0008006" key="5">
    <source>
        <dbReference type="Google" id="ProtNLM"/>
    </source>
</evidence>
<feature type="signal peptide" evidence="2">
    <location>
        <begin position="1"/>
        <end position="21"/>
    </location>
</feature>
<dbReference type="OrthoDB" id="3264966at2"/>
<evidence type="ECO:0000313" key="4">
    <source>
        <dbReference type="Proteomes" id="UP000218598"/>
    </source>
</evidence>
<sequence length="520" mass="51519">MRPLLALASLLPLAAAVGVIAMTPASEPTAVTRAETDSRPGAMSSRCPGPLQVPDALLEEAGDAELSVEPPSTSVGIGSVALEPDSSVLFGRVSSSETLQEDDGTVRAPVLTTEDSEGDVVEDTTASADLGVGVQQVPTLEDSAVVRAASAEGGRPVADTAQSTATTSGDFRSLALTRCAEPTTDASFLGASTASGDSSVLVLRNPTQRPATASVQVWTEDGPASMAGRSQVVVAPGDEERVLLESVAGGHEAVGVRASVLGAPLSMHIQTTERDGLTPGGAEILDPLPGAGVEQVMPGVNVLGTEPELVLTNPQGSDTTASVAVSGADGPIAAAGLEDVEVPAGTVVRVPLTGLKDGSYTVSVTAADPVLAVTRSSALGAELSGDTLGTPVDFTLVSSAPALGTSGVLALPAEGAAGGLTLTAETAGSVSIVPLAADGSAGTPVEVDLAADASVWVSSRALAVDGAPASGLTVVPEVPGAVRASWMQRESDGADGVLLSSLPVLSAQQSGETLTVRVQD</sequence>
<feature type="chain" id="PRO_5012178327" description="Secreted protein" evidence="2">
    <location>
        <begin position="22"/>
        <end position="520"/>
    </location>
</feature>